<dbReference type="PANTHER" id="PTHR33993">
    <property type="entry name" value="GLYOXALASE-RELATED"/>
    <property type="match status" value="1"/>
</dbReference>
<evidence type="ECO:0000313" key="2">
    <source>
        <dbReference type="EMBL" id="SDS87226.1"/>
    </source>
</evidence>
<organism evidence="2 3">
    <name type="scientific">Pseudarthrobacter equi</name>
    <dbReference type="NCBI Taxonomy" id="728066"/>
    <lineage>
        <taxon>Bacteria</taxon>
        <taxon>Bacillati</taxon>
        <taxon>Actinomycetota</taxon>
        <taxon>Actinomycetes</taxon>
        <taxon>Micrococcales</taxon>
        <taxon>Micrococcaceae</taxon>
        <taxon>Pseudarthrobacter</taxon>
    </lineage>
</organism>
<dbReference type="Gene3D" id="3.10.180.10">
    <property type="entry name" value="2,3-Dihydroxybiphenyl 1,2-Dioxygenase, domain 1"/>
    <property type="match status" value="2"/>
</dbReference>
<evidence type="ECO:0000313" key="3">
    <source>
        <dbReference type="Proteomes" id="UP000198751"/>
    </source>
</evidence>
<dbReference type="InterPro" id="IPR052164">
    <property type="entry name" value="Anthracycline_SecMetBiosynth"/>
</dbReference>
<gene>
    <name evidence="2" type="ORF">SAMN04489743_1081</name>
</gene>
<dbReference type="SUPFAM" id="SSF54593">
    <property type="entry name" value="Glyoxalase/Bleomycin resistance protein/Dihydroxybiphenyl dioxygenase"/>
    <property type="match status" value="2"/>
</dbReference>
<dbReference type="PANTHER" id="PTHR33993:SF10">
    <property type="entry name" value="CONSERVED PROTEIN"/>
    <property type="match status" value="1"/>
</dbReference>
<dbReference type="EMBL" id="LT629779">
    <property type="protein sequence ID" value="SDS87226.1"/>
    <property type="molecule type" value="Genomic_DNA"/>
</dbReference>
<name>A0A1H1VSH9_9MICC</name>
<keyword evidence="3" id="KW-1185">Reference proteome</keyword>
<accession>A0A1H1VSH9</accession>
<dbReference type="Pfam" id="PF00903">
    <property type="entry name" value="Glyoxalase"/>
    <property type="match status" value="1"/>
</dbReference>
<reference evidence="3" key="1">
    <citation type="submission" date="2016-10" db="EMBL/GenBank/DDBJ databases">
        <authorList>
            <person name="Varghese N."/>
            <person name="Submissions S."/>
        </authorList>
    </citation>
    <scope>NUCLEOTIDE SEQUENCE [LARGE SCALE GENOMIC DNA]</scope>
    <source>
        <strain evidence="3">IMMIB L-1606</strain>
    </source>
</reference>
<proteinExistence type="predicted"/>
<feature type="domain" description="VOC" evidence="1">
    <location>
        <begin position="10"/>
        <end position="126"/>
    </location>
</feature>
<dbReference type="Proteomes" id="UP000198751">
    <property type="component" value="Chromosome I"/>
</dbReference>
<dbReference type="InterPro" id="IPR004360">
    <property type="entry name" value="Glyas_Fos-R_dOase_dom"/>
</dbReference>
<dbReference type="PROSITE" id="PS51819">
    <property type="entry name" value="VOC"/>
    <property type="match status" value="2"/>
</dbReference>
<dbReference type="Pfam" id="PF18029">
    <property type="entry name" value="Glyoxalase_6"/>
    <property type="match status" value="1"/>
</dbReference>
<feature type="domain" description="VOC" evidence="1">
    <location>
        <begin position="140"/>
        <end position="256"/>
    </location>
</feature>
<dbReference type="OrthoDB" id="9793039at2"/>
<dbReference type="InterPro" id="IPR041581">
    <property type="entry name" value="Glyoxalase_6"/>
</dbReference>
<dbReference type="RefSeq" id="WP_091718227.1">
    <property type="nucleotide sequence ID" value="NZ_LT629779.1"/>
</dbReference>
<protein>
    <recommendedName>
        <fullName evidence="1">VOC domain-containing protein</fullName>
    </recommendedName>
</protein>
<dbReference type="InterPro" id="IPR037523">
    <property type="entry name" value="VOC_core"/>
</dbReference>
<sequence length="262" mass="27844">MPSPISTPGAPCWIDLVTSDIAAARSFYGELFGWEFETGDQEKYGGYTTARKNGKTVAGIMQKDAGMAAMPDVWSTYLRTEDAAATAEAVGSHGGQVYMPPMDVPEQGFMAIFGDASGASIGVWQPREMKGYELVAEPGSAAWHELHAKDYDAAVRFYQEVFGWDTEVMSDSPEFRYTTLGSGMTAQAGILDASGYLPADVPSHWQVYFAVADTDASIAQATAMGATVLDGPEDSDFGRVAMLADPTGATFKIIASQAPQGG</sequence>
<evidence type="ECO:0000259" key="1">
    <source>
        <dbReference type="PROSITE" id="PS51819"/>
    </source>
</evidence>
<dbReference type="AlphaFoldDB" id="A0A1H1VSH9"/>
<dbReference type="CDD" id="cd07247">
    <property type="entry name" value="SgaA_N_like"/>
    <property type="match status" value="2"/>
</dbReference>
<dbReference type="InterPro" id="IPR029068">
    <property type="entry name" value="Glyas_Bleomycin-R_OHBP_Dase"/>
</dbReference>